<feature type="transmembrane region" description="Helical" evidence="1">
    <location>
        <begin position="23"/>
        <end position="44"/>
    </location>
</feature>
<dbReference type="GO" id="GO:0005886">
    <property type="term" value="C:plasma membrane"/>
    <property type="evidence" value="ECO:0007669"/>
    <property type="project" value="TreeGrafter"/>
</dbReference>
<dbReference type="InterPro" id="IPR008523">
    <property type="entry name" value="DUF805"/>
</dbReference>
<feature type="transmembrane region" description="Helical" evidence="1">
    <location>
        <begin position="98"/>
        <end position="118"/>
    </location>
</feature>
<name>A0A433SBH7_9BURK</name>
<dbReference type="PANTHER" id="PTHR34980">
    <property type="entry name" value="INNER MEMBRANE PROTEIN-RELATED-RELATED"/>
    <property type="match status" value="1"/>
</dbReference>
<dbReference type="Pfam" id="PF05656">
    <property type="entry name" value="DUF805"/>
    <property type="match status" value="1"/>
</dbReference>
<dbReference type="EMBL" id="PQSP01000007">
    <property type="protein sequence ID" value="RUS66004.1"/>
    <property type="molecule type" value="Genomic_DNA"/>
</dbReference>
<keyword evidence="1" id="KW-0812">Transmembrane</keyword>
<dbReference type="PANTHER" id="PTHR34980:SF2">
    <property type="entry name" value="INNER MEMBRANE PROTEIN YHAH-RELATED"/>
    <property type="match status" value="1"/>
</dbReference>
<dbReference type="Proteomes" id="UP000286947">
    <property type="component" value="Unassembled WGS sequence"/>
</dbReference>
<dbReference type="AlphaFoldDB" id="A0A433SBH7"/>
<organism evidence="2 3">
    <name type="scientific">Saezia sanguinis</name>
    <dbReference type="NCBI Taxonomy" id="1965230"/>
    <lineage>
        <taxon>Bacteria</taxon>
        <taxon>Pseudomonadati</taxon>
        <taxon>Pseudomonadota</taxon>
        <taxon>Betaproteobacteria</taxon>
        <taxon>Burkholderiales</taxon>
        <taxon>Saeziaceae</taxon>
        <taxon>Saezia</taxon>
    </lineage>
</organism>
<feature type="transmembrane region" description="Helical" evidence="1">
    <location>
        <begin position="64"/>
        <end position="86"/>
    </location>
</feature>
<dbReference type="RefSeq" id="WP_126980543.1">
    <property type="nucleotide sequence ID" value="NZ_PQSP01000007.1"/>
</dbReference>
<comment type="caution">
    <text evidence="2">The sequence shown here is derived from an EMBL/GenBank/DDBJ whole genome shotgun (WGS) entry which is preliminary data.</text>
</comment>
<accession>A0A433SBH7</accession>
<protein>
    <submittedName>
        <fullName evidence="2">Inner membrane protein YhaH</fullName>
    </submittedName>
</protein>
<reference evidence="2 3" key="1">
    <citation type="submission" date="2018-01" db="EMBL/GenBank/DDBJ databases">
        <title>Saezia sanguinis gen. nov., sp. nov., in the order Burkholderiales isolated from human blood.</title>
        <authorList>
            <person name="Medina-Pascual M.J."/>
            <person name="Valdezate S."/>
            <person name="Monzon S."/>
            <person name="Cuesta I."/>
            <person name="Carrasco G."/>
            <person name="Villalon P."/>
            <person name="Saez-Nieto J.A."/>
        </authorList>
    </citation>
    <scope>NUCLEOTIDE SEQUENCE [LARGE SCALE GENOMIC DNA]</scope>
    <source>
        <strain evidence="2 3">CNM695-12</strain>
    </source>
</reference>
<sequence>MNWYLQALKKYAVFDGRACRSEYWWFVLLNIVFATVLLFVSLLFGAGSMEINHASTPYPAVFVWANAPVLGIFYLAILLPSIAVLIRRLHDISRSGWWILLIILPVIGGFVLLIFTLLPSTPGTNEYGPEPSHTASPSSA</sequence>
<dbReference type="OrthoDB" id="9812349at2"/>
<gene>
    <name evidence="2" type="primary">yhaH</name>
    <name evidence="2" type="ORF">CUZ56_02362</name>
</gene>
<evidence type="ECO:0000256" key="1">
    <source>
        <dbReference type="SAM" id="Phobius"/>
    </source>
</evidence>
<evidence type="ECO:0000313" key="3">
    <source>
        <dbReference type="Proteomes" id="UP000286947"/>
    </source>
</evidence>
<keyword evidence="3" id="KW-1185">Reference proteome</keyword>
<evidence type="ECO:0000313" key="2">
    <source>
        <dbReference type="EMBL" id="RUS66004.1"/>
    </source>
</evidence>
<keyword evidence="1" id="KW-1133">Transmembrane helix</keyword>
<proteinExistence type="predicted"/>
<keyword evidence="1" id="KW-0472">Membrane</keyword>